<proteinExistence type="predicted"/>
<evidence type="ECO:0000313" key="4">
    <source>
        <dbReference type="Proteomes" id="UP000541969"/>
    </source>
</evidence>
<feature type="chain" id="PRO_5032843148" description="PknH-like extracellular domain-containing protein" evidence="2">
    <location>
        <begin position="29"/>
        <end position="224"/>
    </location>
</feature>
<gene>
    <name evidence="3" type="ORF">GGQ55_002838</name>
</gene>
<keyword evidence="4" id="KW-1185">Reference proteome</keyword>
<keyword evidence="2" id="KW-0732">Signal</keyword>
<feature type="compositionally biased region" description="Low complexity" evidence="1">
    <location>
        <begin position="20"/>
        <end position="38"/>
    </location>
</feature>
<protein>
    <recommendedName>
        <fullName evidence="5">PknH-like extracellular domain-containing protein</fullName>
    </recommendedName>
</protein>
<dbReference type="AlphaFoldDB" id="A0A853CFF4"/>
<dbReference type="Proteomes" id="UP000541969">
    <property type="component" value="Unassembled WGS sequence"/>
</dbReference>
<sequence>MRCRLLVAFAAAVVLAGCGASSSTSSGAATSEPGPAEAEASREAAADPAAATDPQSGALSVALRAADLPAGWSVQANPVPDGDLSDNPSLAGICGFSFTSEAHRVAKFPVVGLDGSGAAQMTSESIAYDGPDAASTAVQELVQAFSGCPADQYTFQQPPAADGLAENSVVFQYQLAGGVVQVVIAQARGAVLSVLIGEDPAVATAAGRSIATRLAALPPAAIGL</sequence>
<reference evidence="3 4" key="1">
    <citation type="submission" date="2020-07" db="EMBL/GenBank/DDBJ databases">
        <title>Sequencing the genomes of 1000 actinobacteria strains.</title>
        <authorList>
            <person name="Klenk H.-P."/>
        </authorList>
    </citation>
    <scope>NUCLEOTIDE SEQUENCE [LARGE SCALE GENOMIC DNA]</scope>
    <source>
        <strain evidence="3 4">DSM 104001</strain>
    </source>
</reference>
<feature type="signal peptide" evidence="2">
    <location>
        <begin position="1"/>
        <end position="28"/>
    </location>
</feature>
<evidence type="ECO:0000256" key="2">
    <source>
        <dbReference type="SAM" id="SignalP"/>
    </source>
</evidence>
<organism evidence="3 4">
    <name type="scientific">Petropleomorpha daqingensis</name>
    <dbReference type="NCBI Taxonomy" id="2026353"/>
    <lineage>
        <taxon>Bacteria</taxon>
        <taxon>Bacillati</taxon>
        <taxon>Actinomycetota</taxon>
        <taxon>Actinomycetes</taxon>
        <taxon>Geodermatophilales</taxon>
        <taxon>Geodermatophilaceae</taxon>
        <taxon>Petropleomorpha</taxon>
    </lineage>
</organism>
<dbReference type="RefSeq" id="WP_179717761.1">
    <property type="nucleotide sequence ID" value="NZ_JACBZT010000001.1"/>
</dbReference>
<evidence type="ECO:0008006" key="5">
    <source>
        <dbReference type="Google" id="ProtNLM"/>
    </source>
</evidence>
<name>A0A853CFF4_9ACTN</name>
<evidence type="ECO:0000256" key="1">
    <source>
        <dbReference type="SAM" id="MobiDB-lite"/>
    </source>
</evidence>
<evidence type="ECO:0000313" key="3">
    <source>
        <dbReference type="EMBL" id="NYJ06560.1"/>
    </source>
</evidence>
<accession>A0A853CFF4</accession>
<dbReference type="EMBL" id="JACBZT010000001">
    <property type="protein sequence ID" value="NYJ06560.1"/>
    <property type="molecule type" value="Genomic_DNA"/>
</dbReference>
<dbReference type="PROSITE" id="PS51257">
    <property type="entry name" value="PROKAR_LIPOPROTEIN"/>
    <property type="match status" value="1"/>
</dbReference>
<feature type="region of interest" description="Disordered" evidence="1">
    <location>
        <begin position="20"/>
        <end position="53"/>
    </location>
</feature>
<comment type="caution">
    <text evidence="3">The sequence shown here is derived from an EMBL/GenBank/DDBJ whole genome shotgun (WGS) entry which is preliminary data.</text>
</comment>